<comment type="caution">
    <text evidence="2">The sequence shown here is derived from an EMBL/GenBank/DDBJ whole genome shotgun (WGS) entry which is preliminary data.</text>
</comment>
<keyword evidence="1" id="KW-0472">Membrane</keyword>
<reference evidence="2" key="1">
    <citation type="submission" date="2020-10" db="EMBL/GenBank/DDBJ databases">
        <title>Taxonomic study of unclassified bacteria belonging to the class Ktedonobacteria.</title>
        <authorList>
            <person name="Yabe S."/>
            <person name="Wang C.M."/>
            <person name="Zheng Y."/>
            <person name="Sakai Y."/>
            <person name="Cavaletti L."/>
            <person name="Monciardini P."/>
            <person name="Donadio S."/>
        </authorList>
    </citation>
    <scope>NUCLEOTIDE SEQUENCE</scope>
    <source>
        <strain evidence="2">SOSP1-1</strain>
    </source>
</reference>
<dbReference type="Proteomes" id="UP000612362">
    <property type="component" value="Unassembled WGS sequence"/>
</dbReference>
<organism evidence="2 3">
    <name type="scientific">Ktedonospora formicarum</name>
    <dbReference type="NCBI Taxonomy" id="2778364"/>
    <lineage>
        <taxon>Bacteria</taxon>
        <taxon>Bacillati</taxon>
        <taxon>Chloroflexota</taxon>
        <taxon>Ktedonobacteria</taxon>
        <taxon>Ktedonobacterales</taxon>
        <taxon>Ktedonobacteraceae</taxon>
        <taxon>Ktedonospora</taxon>
    </lineage>
</organism>
<evidence type="ECO:0000256" key="1">
    <source>
        <dbReference type="SAM" id="Phobius"/>
    </source>
</evidence>
<gene>
    <name evidence="2" type="ORF">KSX_72520</name>
</gene>
<keyword evidence="3" id="KW-1185">Reference proteome</keyword>
<evidence type="ECO:0000313" key="3">
    <source>
        <dbReference type="Proteomes" id="UP000612362"/>
    </source>
</evidence>
<dbReference type="EMBL" id="BNJF01000004">
    <property type="protein sequence ID" value="GHO49089.1"/>
    <property type="molecule type" value="Genomic_DNA"/>
</dbReference>
<proteinExistence type="predicted"/>
<dbReference type="AlphaFoldDB" id="A0A8J3ICZ9"/>
<protein>
    <submittedName>
        <fullName evidence="2">Uncharacterized protein</fullName>
    </submittedName>
</protein>
<dbReference type="PROSITE" id="PS51257">
    <property type="entry name" value="PROKAR_LIPOPROTEIN"/>
    <property type="match status" value="1"/>
</dbReference>
<sequence length="138" mass="15212">MYLHEKVLVWSRGLWLLLTAAMLACLPPDYQMLQCVCDGPANCSLFTPKAPPTKVLAMHVLCLELSDFVIISLCIQVVVTLVLLTMGTLTFWHRSGTPLSLITSIILNVPGSTGMFFCLGGRSFDRVIHDKTRKVSSS</sequence>
<name>A0A8J3ICZ9_9CHLR</name>
<keyword evidence="1" id="KW-1133">Transmembrane helix</keyword>
<accession>A0A8J3ICZ9</accession>
<feature type="transmembrane region" description="Helical" evidence="1">
    <location>
        <begin position="68"/>
        <end position="92"/>
    </location>
</feature>
<keyword evidence="1" id="KW-0812">Transmembrane</keyword>
<evidence type="ECO:0000313" key="2">
    <source>
        <dbReference type="EMBL" id="GHO49089.1"/>
    </source>
</evidence>